<protein>
    <submittedName>
        <fullName evidence="2">Uncharacterized protein</fullName>
    </submittedName>
</protein>
<evidence type="ECO:0000256" key="1">
    <source>
        <dbReference type="SAM" id="Phobius"/>
    </source>
</evidence>
<keyword evidence="1" id="KW-0812">Transmembrane</keyword>
<keyword evidence="1" id="KW-0472">Membrane</keyword>
<feature type="transmembrane region" description="Helical" evidence="1">
    <location>
        <begin position="21"/>
        <end position="40"/>
    </location>
</feature>
<proteinExistence type="predicted"/>
<organism evidence="2 3">
    <name type="scientific">Salmonella enterica subsp. enterica serovar Macclesfield str. S-1643</name>
    <dbReference type="NCBI Taxonomy" id="1242107"/>
    <lineage>
        <taxon>Bacteria</taxon>
        <taxon>Pseudomonadati</taxon>
        <taxon>Pseudomonadota</taxon>
        <taxon>Gammaproteobacteria</taxon>
        <taxon>Enterobacterales</taxon>
        <taxon>Enterobacteriaceae</taxon>
        <taxon>Salmonella</taxon>
    </lineage>
</organism>
<reference evidence="2 3" key="1">
    <citation type="submission" date="2017-06" db="EMBL/GenBank/DDBJ databases">
        <title>Salmonella reference genomes for public health.</title>
        <authorList>
            <person name="Robertson J."/>
            <person name="Yoshida C."/>
            <person name="Gurnik S."/>
            <person name="Nash J."/>
        </authorList>
    </citation>
    <scope>NUCLEOTIDE SEQUENCE [LARGE SCALE GENOMIC DNA]</scope>
    <source>
        <strain evidence="2 3">S-1643</strain>
    </source>
</reference>
<dbReference type="Proteomes" id="UP000197157">
    <property type="component" value="Chromosome"/>
</dbReference>
<name>A0A2C9NVY9_SALET</name>
<accession>A0A2C9NVY9</accession>
<dbReference type="EMBL" id="CP022117">
    <property type="protein sequence ID" value="ASG15306.1"/>
    <property type="molecule type" value="Genomic_DNA"/>
</dbReference>
<sequence>MTVDSRRRQHACKMKDNAYTYLLTVIGISLLTLVLLFAPLERLQRAGALINRYLFSEITRNCGDR</sequence>
<evidence type="ECO:0000313" key="3">
    <source>
        <dbReference type="Proteomes" id="UP000197157"/>
    </source>
</evidence>
<dbReference type="AlphaFoldDB" id="A0A2C9NVY9"/>
<evidence type="ECO:0000313" key="2">
    <source>
        <dbReference type="EMBL" id="ASG15306.1"/>
    </source>
</evidence>
<gene>
    <name evidence="2" type="ORF">LFZ25_04690</name>
</gene>
<keyword evidence="1" id="KW-1133">Transmembrane helix</keyword>